<sequence length="267" mass="30094">MSRWESRRLFIPGRYPLSEEHMFCMFVFCHIFALDTPLVMTIRTASRTGNPRTTQTNSAQAPLEYGARRRFCLCSFCVANSDVTCRRSEGYTLSIGSPLWRQHSNWIVECQAAVCRANALHSIHGAFNPRSSLVARTYDMRHSLTSQACHRTILSTRASGYGMCPRSRGVKTLSCSRETASTAMLPFARVPETHTTWPSRRQADRARDPTSSSFDTRVAFQCEDFEAGPSSHANCLPWPLESLSRRRRKHRRLASFSTTSIGTLSSG</sequence>
<organism evidence="1">
    <name type="scientific">Dichomitus squalens</name>
    <dbReference type="NCBI Taxonomy" id="114155"/>
    <lineage>
        <taxon>Eukaryota</taxon>
        <taxon>Fungi</taxon>
        <taxon>Dikarya</taxon>
        <taxon>Basidiomycota</taxon>
        <taxon>Agaricomycotina</taxon>
        <taxon>Agaricomycetes</taxon>
        <taxon>Polyporales</taxon>
        <taxon>Polyporaceae</taxon>
        <taxon>Dichomitus</taxon>
    </lineage>
</organism>
<protein>
    <submittedName>
        <fullName evidence="1">Uncharacterized protein</fullName>
    </submittedName>
</protein>
<name>A0A4Q9MH94_9APHY</name>
<accession>A0A4Q9MH94</accession>
<dbReference type="AlphaFoldDB" id="A0A4Q9MH94"/>
<dbReference type="EMBL" id="ML143464">
    <property type="protein sequence ID" value="TBU25256.1"/>
    <property type="molecule type" value="Genomic_DNA"/>
</dbReference>
<dbReference type="Proteomes" id="UP000292957">
    <property type="component" value="Unassembled WGS sequence"/>
</dbReference>
<gene>
    <name evidence="1" type="ORF">BD311DRAFT_780450</name>
</gene>
<reference evidence="1" key="1">
    <citation type="submission" date="2019-01" db="EMBL/GenBank/DDBJ databases">
        <title>Draft genome sequences of three monokaryotic isolates of the white-rot basidiomycete fungus Dichomitus squalens.</title>
        <authorList>
            <consortium name="DOE Joint Genome Institute"/>
            <person name="Lopez S.C."/>
            <person name="Andreopoulos B."/>
            <person name="Pangilinan J."/>
            <person name="Lipzen A."/>
            <person name="Riley R."/>
            <person name="Ahrendt S."/>
            <person name="Ng V."/>
            <person name="Barry K."/>
            <person name="Daum C."/>
            <person name="Grigoriev I.V."/>
            <person name="Hilden K.S."/>
            <person name="Makela M.R."/>
            <person name="de Vries R.P."/>
        </authorList>
    </citation>
    <scope>NUCLEOTIDE SEQUENCE [LARGE SCALE GENOMIC DNA]</scope>
    <source>
        <strain evidence="1">OM18370.1</strain>
    </source>
</reference>
<proteinExistence type="predicted"/>
<evidence type="ECO:0000313" key="1">
    <source>
        <dbReference type="EMBL" id="TBU25256.1"/>
    </source>
</evidence>